<gene>
    <name evidence="1" type="ORF">Tci_517860</name>
</gene>
<accession>A0A699ICM7</accession>
<dbReference type="AlphaFoldDB" id="A0A699ICM7"/>
<dbReference type="EMBL" id="BKCJ010281383">
    <property type="protein sequence ID" value="GEZ45887.1"/>
    <property type="molecule type" value="Genomic_DNA"/>
</dbReference>
<evidence type="ECO:0000313" key="1">
    <source>
        <dbReference type="EMBL" id="GEZ45887.1"/>
    </source>
</evidence>
<proteinExistence type="predicted"/>
<comment type="caution">
    <text evidence="1">The sequence shown here is derived from an EMBL/GenBank/DDBJ whole genome shotgun (WGS) entry which is preliminary data.</text>
</comment>
<name>A0A699ICM7_TANCI</name>
<reference evidence="1" key="1">
    <citation type="journal article" date="2019" name="Sci. Rep.">
        <title>Draft genome of Tanacetum cinerariifolium, the natural source of mosquito coil.</title>
        <authorList>
            <person name="Yamashiro T."/>
            <person name="Shiraishi A."/>
            <person name="Satake H."/>
            <person name="Nakayama K."/>
        </authorList>
    </citation>
    <scope>NUCLEOTIDE SEQUENCE</scope>
</reference>
<sequence length="162" mass="19097">MYKNRRKRTFRDVIHCPWCVDSYVRELSTTIGYERCGTLKGSIQENKSDSCQHGWKQPNCTNCFWYMQRGNRHAAIALAVQNEFPLAYHARWSRAHCPLVRYNYLTSNSVKSVNACTVVYRKLPVLKLAETYHAMVQDLYYKRRKLAENMTYEITDWAANNV</sequence>
<organism evidence="1">
    <name type="scientific">Tanacetum cinerariifolium</name>
    <name type="common">Dalmatian daisy</name>
    <name type="synonym">Chrysanthemum cinerariifolium</name>
    <dbReference type="NCBI Taxonomy" id="118510"/>
    <lineage>
        <taxon>Eukaryota</taxon>
        <taxon>Viridiplantae</taxon>
        <taxon>Streptophyta</taxon>
        <taxon>Embryophyta</taxon>
        <taxon>Tracheophyta</taxon>
        <taxon>Spermatophyta</taxon>
        <taxon>Magnoliopsida</taxon>
        <taxon>eudicotyledons</taxon>
        <taxon>Gunneridae</taxon>
        <taxon>Pentapetalae</taxon>
        <taxon>asterids</taxon>
        <taxon>campanulids</taxon>
        <taxon>Asterales</taxon>
        <taxon>Asteraceae</taxon>
        <taxon>Asteroideae</taxon>
        <taxon>Anthemideae</taxon>
        <taxon>Anthemidinae</taxon>
        <taxon>Tanacetum</taxon>
    </lineage>
</organism>
<protein>
    <submittedName>
        <fullName evidence="1">Transposase, MuDR, MULE transposase domain protein</fullName>
    </submittedName>
</protein>